<dbReference type="RefSeq" id="XP_066702496.1">
    <property type="nucleotide sequence ID" value="XM_066842634.1"/>
</dbReference>
<organism evidence="3 4">
    <name type="scientific">Apiospora aurea</name>
    <dbReference type="NCBI Taxonomy" id="335848"/>
    <lineage>
        <taxon>Eukaryota</taxon>
        <taxon>Fungi</taxon>
        <taxon>Dikarya</taxon>
        <taxon>Ascomycota</taxon>
        <taxon>Pezizomycotina</taxon>
        <taxon>Sordariomycetes</taxon>
        <taxon>Xylariomycetidae</taxon>
        <taxon>Amphisphaeriales</taxon>
        <taxon>Apiosporaceae</taxon>
        <taxon>Apiospora</taxon>
    </lineage>
</organism>
<dbReference type="GeneID" id="92075696"/>
<keyword evidence="4" id="KW-1185">Reference proteome</keyword>
<dbReference type="EMBL" id="JAQQWE010000004">
    <property type="protein sequence ID" value="KAK7957190.1"/>
    <property type="molecule type" value="Genomic_DNA"/>
</dbReference>
<dbReference type="Proteomes" id="UP001391051">
    <property type="component" value="Unassembled WGS sequence"/>
</dbReference>
<feature type="region of interest" description="Disordered" evidence="2">
    <location>
        <begin position="81"/>
        <end position="110"/>
    </location>
</feature>
<evidence type="ECO:0000313" key="4">
    <source>
        <dbReference type="Proteomes" id="UP001391051"/>
    </source>
</evidence>
<evidence type="ECO:0000256" key="1">
    <source>
        <dbReference type="SAM" id="Coils"/>
    </source>
</evidence>
<comment type="caution">
    <text evidence="3">The sequence shown here is derived from an EMBL/GenBank/DDBJ whole genome shotgun (WGS) entry which is preliminary data.</text>
</comment>
<accession>A0ABR1QKK5</accession>
<proteinExistence type="predicted"/>
<evidence type="ECO:0000256" key="2">
    <source>
        <dbReference type="SAM" id="MobiDB-lite"/>
    </source>
</evidence>
<evidence type="ECO:0000313" key="3">
    <source>
        <dbReference type="EMBL" id="KAK7957190.1"/>
    </source>
</evidence>
<keyword evidence="1" id="KW-0175">Coiled coil</keyword>
<protein>
    <submittedName>
        <fullName evidence="3">Uncharacterized protein</fullName>
    </submittedName>
</protein>
<reference evidence="3 4" key="1">
    <citation type="submission" date="2023-01" db="EMBL/GenBank/DDBJ databases">
        <title>Analysis of 21 Apiospora genomes using comparative genomics revels a genus with tremendous synthesis potential of carbohydrate active enzymes and secondary metabolites.</title>
        <authorList>
            <person name="Sorensen T."/>
        </authorList>
    </citation>
    <scope>NUCLEOTIDE SEQUENCE [LARGE SCALE GENOMIC DNA]</scope>
    <source>
        <strain evidence="3 4">CBS 24483</strain>
    </source>
</reference>
<gene>
    <name evidence="3" type="ORF">PG986_006412</name>
</gene>
<name>A0ABR1QKK5_9PEZI</name>
<sequence>MAALTDVKLKLRDTEEIQRVEAQIQKDEVKQEELHDLRAEFVEEGVIAVLQNRANNTSERIARSRTRLDHLEKEKTALEFRASLQSPQSRGPDADVANQPGASNKRAASDELAKLTAKRFCAYQGPSRMTPAERIYESLPSDETRKAVKELMETDDQVARYARQVDRSQILVDHRWIRAQTRQEHKTTLDDVVGLLTNRGVKSISHVPSQMDSLIGKECRATNAQHVVDMLLKCVRNLQLDSTVIGQQIRAIADGVKPTDGTNNLLMALQSTHSGRDMQQIYEVQVPEEEGQNGSVRGSEEVWRGVCSADSASHKSMLLRLLRSALVLSKYTCLATCLTLAVAPKSGGSVDGIEALKNSTVLSLVQHHRSLLNAFHEFCDANWGSVAADMHRCAARYDPDDKVRDTLRKDFIFKRVNDLSRIDGIHIFWYEFLVSNETEMTF</sequence>
<feature type="coiled-coil region" evidence="1">
    <location>
        <begin position="12"/>
        <end position="81"/>
    </location>
</feature>